<gene>
    <name evidence="8" type="primary">PE44_1</name>
    <name evidence="8" type="ORF">Bhyg_13703</name>
</gene>
<accession>A0A9Q0MNC5</accession>
<dbReference type="PANTHER" id="PTHR23301:SF106">
    <property type="entry name" value="CHITIN-BINDING TYPE-2 DOMAIN-CONTAINING PROTEIN-RELATED"/>
    <property type="match status" value="1"/>
</dbReference>
<dbReference type="SMART" id="SM00494">
    <property type="entry name" value="ChtBD2"/>
    <property type="match status" value="3"/>
</dbReference>
<dbReference type="SUPFAM" id="SSF57625">
    <property type="entry name" value="Invertebrate chitin-binding proteins"/>
    <property type="match status" value="3"/>
</dbReference>
<evidence type="ECO:0000256" key="3">
    <source>
        <dbReference type="ARBA" id="ARBA00022737"/>
    </source>
</evidence>
<evidence type="ECO:0000256" key="2">
    <source>
        <dbReference type="ARBA" id="ARBA00022729"/>
    </source>
</evidence>
<feature type="signal peptide" evidence="6">
    <location>
        <begin position="1"/>
        <end position="20"/>
    </location>
</feature>
<evidence type="ECO:0000313" key="9">
    <source>
        <dbReference type="Proteomes" id="UP001151699"/>
    </source>
</evidence>
<dbReference type="InterPro" id="IPR002557">
    <property type="entry name" value="Chitin-bd_dom"/>
</dbReference>
<evidence type="ECO:0000259" key="7">
    <source>
        <dbReference type="PROSITE" id="PS50940"/>
    </source>
</evidence>
<dbReference type="GO" id="GO:0008061">
    <property type="term" value="F:chitin binding"/>
    <property type="evidence" value="ECO:0007669"/>
    <property type="project" value="UniProtKB-KW"/>
</dbReference>
<dbReference type="InterPro" id="IPR036508">
    <property type="entry name" value="Chitin-bd_dom_sf"/>
</dbReference>
<dbReference type="GO" id="GO:0005576">
    <property type="term" value="C:extracellular region"/>
    <property type="evidence" value="ECO:0007669"/>
    <property type="project" value="InterPro"/>
</dbReference>
<keyword evidence="1" id="KW-0147">Chitin-binding</keyword>
<dbReference type="PANTHER" id="PTHR23301">
    <property type="entry name" value="CHITIN BINDING PERITROPHIN-A"/>
    <property type="match status" value="1"/>
</dbReference>
<comment type="caution">
    <text evidence="8">The sequence shown here is derived from an EMBL/GenBank/DDBJ whole genome shotgun (WGS) entry which is preliminary data.</text>
</comment>
<keyword evidence="2 6" id="KW-0732">Signal</keyword>
<keyword evidence="5" id="KW-0325">Glycoprotein</keyword>
<dbReference type="AlphaFoldDB" id="A0A9Q0MNC5"/>
<evidence type="ECO:0000256" key="4">
    <source>
        <dbReference type="ARBA" id="ARBA00023157"/>
    </source>
</evidence>
<protein>
    <submittedName>
        <fullName evidence="8">Peritrophin-44</fullName>
    </submittedName>
</protein>
<evidence type="ECO:0000256" key="6">
    <source>
        <dbReference type="SAM" id="SignalP"/>
    </source>
</evidence>
<dbReference type="Pfam" id="PF01607">
    <property type="entry name" value="CBM_14"/>
    <property type="match status" value="3"/>
</dbReference>
<feature type="chain" id="PRO_5040362528" evidence="6">
    <location>
        <begin position="21"/>
        <end position="251"/>
    </location>
</feature>
<feature type="domain" description="Chitin-binding type-2" evidence="7">
    <location>
        <begin position="81"/>
        <end position="134"/>
    </location>
</feature>
<keyword evidence="9" id="KW-1185">Reference proteome</keyword>
<evidence type="ECO:0000256" key="5">
    <source>
        <dbReference type="ARBA" id="ARBA00023180"/>
    </source>
</evidence>
<dbReference type="Proteomes" id="UP001151699">
    <property type="component" value="Chromosome C"/>
</dbReference>
<name>A0A9Q0MNC5_9DIPT</name>
<evidence type="ECO:0000256" key="1">
    <source>
        <dbReference type="ARBA" id="ARBA00022669"/>
    </source>
</evidence>
<feature type="domain" description="Chitin-binding type-2" evidence="7">
    <location>
        <begin position="23"/>
        <end position="80"/>
    </location>
</feature>
<proteinExistence type="predicted"/>
<dbReference type="Gene3D" id="2.170.140.10">
    <property type="entry name" value="Chitin binding domain"/>
    <property type="match status" value="3"/>
</dbReference>
<evidence type="ECO:0000313" key="8">
    <source>
        <dbReference type="EMBL" id="KAJ6635120.1"/>
    </source>
</evidence>
<organism evidence="8 9">
    <name type="scientific">Pseudolycoriella hygida</name>
    <dbReference type="NCBI Taxonomy" id="35572"/>
    <lineage>
        <taxon>Eukaryota</taxon>
        <taxon>Metazoa</taxon>
        <taxon>Ecdysozoa</taxon>
        <taxon>Arthropoda</taxon>
        <taxon>Hexapoda</taxon>
        <taxon>Insecta</taxon>
        <taxon>Pterygota</taxon>
        <taxon>Neoptera</taxon>
        <taxon>Endopterygota</taxon>
        <taxon>Diptera</taxon>
        <taxon>Nematocera</taxon>
        <taxon>Sciaroidea</taxon>
        <taxon>Sciaridae</taxon>
        <taxon>Pseudolycoriella</taxon>
    </lineage>
</organism>
<feature type="domain" description="Chitin-binding type-2" evidence="7">
    <location>
        <begin position="136"/>
        <end position="194"/>
    </location>
</feature>
<dbReference type="InterPro" id="IPR051940">
    <property type="entry name" value="Chitin_bind-dev_reg"/>
</dbReference>
<reference evidence="8" key="1">
    <citation type="submission" date="2022-07" db="EMBL/GenBank/DDBJ databases">
        <authorList>
            <person name="Trinca V."/>
            <person name="Uliana J.V.C."/>
            <person name="Torres T.T."/>
            <person name="Ward R.J."/>
            <person name="Monesi N."/>
        </authorList>
    </citation>
    <scope>NUCLEOTIDE SEQUENCE</scope>
    <source>
        <strain evidence="8">HSMRA1968</strain>
        <tissue evidence="8">Whole embryos</tissue>
    </source>
</reference>
<dbReference type="OrthoDB" id="6020543at2759"/>
<dbReference type="EMBL" id="WJQU01000004">
    <property type="protein sequence ID" value="KAJ6635120.1"/>
    <property type="molecule type" value="Genomic_DNA"/>
</dbReference>
<dbReference type="PROSITE" id="PS50940">
    <property type="entry name" value="CHIT_BIND_II"/>
    <property type="match status" value="3"/>
</dbReference>
<keyword evidence="3" id="KW-0677">Repeat</keyword>
<sequence length="251" mass="27725">MIQTITLSYLLLTLLNVTHGLTSSICATVRDGNYVRSSRSCNSYNLCMYGRPQHGTCPKGYAFNPTNQVCETNFEVDCRSCSPFGIQHIANPDNCQMYYRCVNGVRTSMTCPNELLFDRNFGDCNVASRVLCEVKNNICEPFHSLGLITVGDPLDCSSYYRCLNGKTFEAACPPGLYYNPYTANCEAYGNFCQGAGPLITTPAPETTTREYVTTAATTAVPTTRTTVRLVYFTTTTTLAPSTTTRAPTRRR</sequence>
<keyword evidence="4" id="KW-1015">Disulfide bond</keyword>